<evidence type="ECO:0000313" key="9">
    <source>
        <dbReference type="EMBL" id="AWM14608.1"/>
    </source>
</evidence>
<dbReference type="AlphaFoldDB" id="A0A2U8QWR2"/>
<dbReference type="InterPro" id="IPR058649">
    <property type="entry name" value="CzcB_C"/>
</dbReference>
<feature type="domain" description="DUF3347" evidence="3">
    <location>
        <begin position="428"/>
        <end position="520"/>
    </location>
</feature>
<dbReference type="GO" id="GO:0030288">
    <property type="term" value="C:outer membrane-bounded periplasmic space"/>
    <property type="evidence" value="ECO:0007669"/>
    <property type="project" value="TreeGrafter"/>
</dbReference>
<dbReference type="GO" id="GO:0015679">
    <property type="term" value="P:plasma membrane copper ion transport"/>
    <property type="evidence" value="ECO:0007669"/>
    <property type="project" value="TreeGrafter"/>
</dbReference>
<dbReference type="InterPro" id="IPR006143">
    <property type="entry name" value="RND_pump_MFP"/>
</dbReference>
<dbReference type="KEGG" id="fse:DI487_12590"/>
<evidence type="ECO:0000256" key="2">
    <source>
        <dbReference type="ARBA" id="ARBA00022448"/>
    </source>
</evidence>
<dbReference type="RefSeq" id="WP_109569966.1">
    <property type="nucleotide sequence ID" value="NZ_CP029463.1"/>
</dbReference>
<feature type="domain" description="Heavy metal binding" evidence="4">
    <location>
        <begin position="44"/>
        <end position="70"/>
    </location>
</feature>
<dbReference type="InterPro" id="IPR021782">
    <property type="entry name" value="DUF3347"/>
</dbReference>
<feature type="domain" description="CusB-like three alpha-helical bundle" evidence="5">
    <location>
        <begin position="159"/>
        <end position="208"/>
    </location>
</feature>
<keyword evidence="2" id="KW-0813">Transport</keyword>
<dbReference type="Pfam" id="PF19335">
    <property type="entry name" value="HMBD"/>
    <property type="match status" value="1"/>
</dbReference>
<feature type="domain" description="CusB-like barrel-sandwich hybrid" evidence="6">
    <location>
        <begin position="129"/>
        <end position="241"/>
    </location>
</feature>
<dbReference type="Pfam" id="PF25869">
    <property type="entry name" value="3HB_CusB"/>
    <property type="match status" value="1"/>
</dbReference>
<dbReference type="GO" id="GO:0060003">
    <property type="term" value="P:copper ion export"/>
    <property type="evidence" value="ECO:0007669"/>
    <property type="project" value="TreeGrafter"/>
</dbReference>
<protein>
    <submittedName>
        <fullName evidence="9">Efflux RND transporter periplasmic adaptor subunit</fullName>
    </submittedName>
</protein>
<dbReference type="GO" id="GO:0046914">
    <property type="term" value="F:transition metal ion binding"/>
    <property type="evidence" value="ECO:0007669"/>
    <property type="project" value="TreeGrafter"/>
</dbReference>
<evidence type="ECO:0000259" key="7">
    <source>
        <dbReference type="Pfam" id="PF25954"/>
    </source>
</evidence>
<gene>
    <name evidence="9" type="ORF">DI487_12590</name>
</gene>
<feature type="domain" description="CusB-like beta-barrel" evidence="7">
    <location>
        <begin position="246"/>
        <end position="318"/>
    </location>
</feature>
<reference evidence="9 10" key="1">
    <citation type="submission" date="2018-05" db="EMBL/GenBank/DDBJ databases">
        <title>Flavobacterium sp. MEBiC07310.</title>
        <authorList>
            <person name="Baek K."/>
        </authorList>
    </citation>
    <scope>NUCLEOTIDE SEQUENCE [LARGE SCALE GENOMIC DNA]</scope>
    <source>
        <strain evidence="9 10">MEBiC07310</strain>
    </source>
</reference>
<dbReference type="GO" id="GO:0016020">
    <property type="term" value="C:membrane"/>
    <property type="evidence" value="ECO:0007669"/>
    <property type="project" value="InterPro"/>
</dbReference>
<dbReference type="Proteomes" id="UP000245429">
    <property type="component" value="Chromosome"/>
</dbReference>
<proteinExistence type="inferred from homology"/>
<dbReference type="Pfam" id="PF25919">
    <property type="entry name" value="BSH_CusB"/>
    <property type="match status" value="1"/>
</dbReference>
<evidence type="ECO:0000259" key="8">
    <source>
        <dbReference type="Pfam" id="PF25975"/>
    </source>
</evidence>
<dbReference type="Pfam" id="PF25954">
    <property type="entry name" value="Beta-barrel_RND_2"/>
    <property type="match status" value="1"/>
</dbReference>
<evidence type="ECO:0000259" key="6">
    <source>
        <dbReference type="Pfam" id="PF25919"/>
    </source>
</evidence>
<dbReference type="Gene3D" id="2.40.30.170">
    <property type="match status" value="1"/>
</dbReference>
<name>A0A2U8QWR2_9FLAO</name>
<organism evidence="9 10">
    <name type="scientific">Flavobacterium sediminis</name>
    <dbReference type="NCBI Taxonomy" id="2201181"/>
    <lineage>
        <taxon>Bacteria</taxon>
        <taxon>Pseudomonadati</taxon>
        <taxon>Bacteroidota</taxon>
        <taxon>Flavobacteriia</taxon>
        <taxon>Flavobacteriales</taxon>
        <taxon>Flavobacteriaceae</taxon>
        <taxon>Flavobacterium</taxon>
    </lineage>
</organism>
<keyword evidence="10" id="KW-1185">Reference proteome</keyword>
<dbReference type="GO" id="GO:0022857">
    <property type="term" value="F:transmembrane transporter activity"/>
    <property type="evidence" value="ECO:0007669"/>
    <property type="project" value="InterPro"/>
</dbReference>
<dbReference type="OrthoDB" id="9806939at2"/>
<dbReference type="InterPro" id="IPR058790">
    <property type="entry name" value="BSH_CusB"/>
</dbReference>
<feature type="domain" description="CzcB-like C-terminal circularly permuted SH3-like" evidence="8">
    <location>
        <begin position="330"/>
        <end position="392"/>
    </location>
</feature>
<evidence type="ECO:0000313" key="10">
    <source>
        <dbReference type="Proteomes" id="UP000245429"/>
    </source>
</evidence>
<evidence type="ECO:0000259" key="5">
    <source>
        <dbReference type="Pfam" id="PF25869"/>
    </source>
</evidence>
<dbReference type="Pfam" id="PF11827">
    <property type="entry name" value="DUF3347"/>
    <property type="match status" value="1"/>
</dbReference>
<dbReference type="PANTHER" id="PTHR30097:SF15">
    <property type="entry name" value="CATION EFFLUX SYSTEM PROTEIN CUSB"/>
    <property type="match status" value="1"/>
</dbReference>
<sequence length="567" mass="62759">MKKISIYIVLVAVGLVLGWLLFGNKEANKESSPVTAQEAKKQMWTCSMHPQIMKTEPGKCPICGMDLIPVDHDHQGGLSKEQFKLTENALALANVQTTIVGNSGGKSNVLIVSGKISENEEANAVQASYFSGRIERLHINFTGEEVKAGQALATIYSPELVKAQQELITAASLKSTQPELYKAVRNKLKLLKLSDSQINQIESSGKVKEYFPIYATVSGTVSEKLAEQGDYVKQGQPLFKISDLNSVWANFDVYENQISNFKVGQAIVITTEAYPTEVFKAKIAFIDPVLNPDTRVVKMRAVIDNKDRKLKPSMFVKGKTDRVSHSKETLTVPATAVLWTGKRSIVYIKPKPDEPVFEMREVLLGQKTGEDYEITGGLQAGEEIVTNGVFTIDASAQLQGKKSMMNRKEEPNGSVNVPTEFKNQLQVVYDRYIALKDALINSDSKQAKQLASAIEKAIAAVDMKLVPNEATHKQWMAIDHAITESAVVITKSSDIEEQRKVFKKMSNQLILAVQNFGINTTTYKLYCPMADSDSGAYWLSNEGKVLNPYFGDKMLKCGEVKEKINNK</sequence>
<evidence type="ECO:0000259" key="3">
    <source>
        <dbReference type="Pfam" id="PF11827"/>
    </source>
</evidence>
<dbReference type="EMBL" id="CP029463">
    <property type="protein sequence ID" value="AWM14608.1"/>
    <property type="molecule type" value="Genomic_DNA"/>
</dbReference>
<comment type="similarity">
    <text evidence="1">Belongs to the membrane fusion protein (MFP) (TC 8.A.1) family.</text>
</comment>
<dbReference type="PANTHER" id="PTHR30097">
    <property type="entry name" value="CATION EFFLUX SYSTEM PROTEIN CUSB"/>
    <property type="match status" value="1"/>
</dbReference>
<dbReference type="Gene3D" id="6.10.140.730">
    <property type="match status" value="1"/>
</dbReference>
<dbReference type="Gene3D" id="2.40.420.20">
    <property type="match status" value="1"/>
</dbReference>
<dbReference type="Pfam" id="PF25975">
    <property type="entry name" value="CzcB_C"/>
    <property type="match status" value="1"/>
</dbReference>
<dbReference type="InterPro" id="IPR058792">
    <property type="entry name" value="Beta-barrel_RND_2"/>
</dbReference>
<dbReference type="SUPFAM" id="SSF111369">
    <property type="entry name" value="HlyD-like secretion proteins"/>
    <property type="match status" value="1"/>
</dbReference>
<dbReference type="NCBIfam" id="TIGR01730">
    <property type="entry name" value="RND_mfp"/>
    <property type="match status" value="1"/>
</dbReference>
<dbReference type="FunFam" id="2.40.30.170:FF:000010">
    <property type="entry name" value="Efflux RND transporter periplasmic adaptor subunit"/>
    <property type="match status" value="1"/>
</dbReference>
<dbReference type="InterPro" id="IPR058791">
    <property type="entry name" value="3HB_CusB"/>
</dbReference>
<accession>A0A2U8QWR2</accession>
<dbReference type="InterPro" id="IPR051909">
    <property type="entry name" value="MFP_Cation_Efflux"/>
</dbReference>
<evidence type="ECO:0000259" key="4">
    <source>
        <dbReference type="Pfam" id="PF19335"/>
    </source>
</evidence>
<evidence type="ECO:0000256" key="1">
    <source>
        <dbReference type="ARBA" id="ARBA00009477"/>
    </source>
</evidence>
<dbReference type="InterPro" id="IPR045800">
    <property type="entry name" value="HMBD"/>
</dbReference>